<dbReference type="PANTHER" id="PTHR37198">
    <property type="entry name" value="NUCLEOLIN"/>
    <property type="match status" value="1"/>
</dbReference>
<organism evidence="2 3">
    <name type="scientific">Dendrobium chrysotoxum</name>
    <name type="common">Orchid</name>
    <dbReference type="NCBI Taxonomy" id="161865"/>
    <lineage>
        <taxon>Eukaryota</taxon>
        <taxon>Viridiplantae</taxon>
        <taxon>Streptophyta</taxon>
        <taxon>Embryophyta</taxon>
        <taxon>Tracheophyta</taxon>
        <taxon>Spermatophyta</taxon>
        <taxon>Magnoliopsida</taxon>
        <taxon>Liliopsida</taxon>
        <taxon>Asparagales</taxon>
        <taxon>Orchidaceae</taxon>
        <taxon>Epidendroideae</taxon>
        <taxon>Malaxideae</taxon>
        <taxon>Dendrobiinae</taxon>
        <taxon>Dendrobium</taxon>
    </lineage>
</organism>
<keyword evidence="3" id="KW-1185">Reference proteome</keyword>
<sequence>MDRADGEIEGELEGIGKSSWSTVVLRRSWWIGKRVTIAGAAITSAPVIIPPLFVLSTLGLAFSFPFGIYLAGYVCADKIMSVLLPQPPLKEVDKESLESEDLIDTGFDADQLDEMILDEEKWENAGIFEGERQQGVLSEFGDRNGVDRLAVESGVEGDVEQVKTGDRIVEVDEMGKIVVLGNDTAAVEELRRNDFAYSAKVREGVQLGEEVREEVTAPESNGSPKSPYTVVVMAANEESNNKGYEPPNLSSEHFSIVELSEEGKANDTLVTKELREDGGEEEKILMVTNGVVARDKELLEECRTEVPRLKSDYELSAVIVPSKDEDFENFDKVDSMERKSWKTSACCCS</sequence>
<proteinExistence type="predicted"/>
<evidence type="ECO:0000256" key="1">
    <source>
        <dbReference type="SAM" id="Phobius"/>
    </source>
</evidence>
<dbReference type="Proteomes" id="UP000775213">
    <property type="component" value="Unassembled WGS sequence"/>
</dbReference>
<name>A0AAV7H9I3_DENCH</name>
<dbReference type="EMBL" id="JAGFBR010000007">
    <property type="protein sequence ID" value="KAH0464359.1"/>
    <property type="molecule type" value="Genomic_DNA"/>
</dbReference>
<accession>A0AAV7H9I3</accession>
<protein>
    <submittedName>
        <fullName evidence="2">Uncharacterized protein</fullName>
    </submittedName>
</protein>
<keyword evidence="1" id="KW-0812">Transmembrane</keyword>
<feature type="transmembrane region" description="Helical" evidence="1">
    <location>
        <begin position="59"/>
        <end position="76"/>
    </location>
</feature>
<evidence type="ECO:0000313" key="2">
    <source>
        <dbReference type="EMBL" id="KAH0464359.1"/>
    </source>
</evidence>
<evidence type="ECO:0000313" key="3">
    <source>
        <dbReference type="Proteomes" id="UP000775213"/>
    </source>
</evidence>
<dbReference type="AlphaFoldDB" id="A0AAV7H9I3"/>
<gene>
    <name evidence="2" type="ORF">IEQ34_007145</name>
</gene>
<keyword evidence="1" id="KW-0472">Membrane</keyword>
<reference evidence="2 3" key="1">
    <citation type="journal article" date="2021" name="Hortic Res">
        <title>Chromosome-scale assembly of the Dendrobium chrysotoxum genome enhances the understanding of orchid evolution.</title>
        <authorList>
            <person name="Zhang Y."/>
            <person name="Zhang G.Q."/>
            <person name="Zhang D."/>
            <person name="Liu X.D."/>
            <person name="Xu X.Y."/>
            <person name="Sun W.H."/>
            <person name="Yu X."/>
            <person name="Zhu X."/>
            <person name="Wang Z.W."/>
            <person name="Zhao X."/>
            <person name="Zhong W.Y."/>
            <person name="Chen H."/>
            <person name="Yin W.L."/>
            <person name="Huang T."/>
            <person name="Niu S.C."/>
            <person name="Liu Z.J."/>
        </authorList>
    </citation>
    <scope>NUCLEOTIDE SEQUENCE [LARGE SCALE GENOMIC DNA]</scope>
    <source>
        <strain evidence="2">Lindl</strain>
    </source>
</reference>
<dbReference type="PANTHER" id="PTHR37198:SF1">
    <property type="entry name" value="NUCLEOLIN"/>
    <property type="match status" value="1"/>
</dbReference>
<keyword evidence="1" id="KW-1133">Transmembrane helix</keyword>
<comment type="caution">
    <text evidence="2">The sequence shown here is derived from an EMBL/GenBank/DDBJ whole genome shotgun (WGS) entry which is preliminary data.</text>
</comment>